<feature type="domain" description="Carrier" evidence="5">
    <location>
        <begin position="974"/>
        <end position="1051"/>
    </location>
</feature>
<comment type="similarity">
    <text evidence="2">Belongs to the ATP-dependent AMP-binding enzyme family.</text>
</comment>
<dbReference type="PANTHER" id="PTHR45527:SF14">
    <property type="entry name" value="PLIPASTATIN SYNTHASE SUBUNIT B"/>
    <property type="match status" value="1"/>
</dbReference>
<dbReference type="InterPro" id="IPR000873">
    <property type="entry name" value="AMP-dep_synth/lig_dom"/>
</dbReference>
<dbReference type="InterPro" id="IPR045851">
    <property type="entry name" value="AMP-bd_C_sf"/>
</dbReference>
<dbReference type="EMBL" id="CP029822">
    <property type="protein sequence ID" value="AZS51887.1"/>
    <property type="molecule type" value="Genomic_DNA"/>
</dbReference>
<dbReference type="InterPro" id="IPR006162">
    <property type="entry name" value="Ppantetheine_attach_site"/>
</dbReference>
<evidence type="ECO:0000313" key="7">
    <source>
        <dbReference type="Proteomes" id="UP000273143"/>
    </source>
</evidence>
<dbReference type="InterPro" id="IPR001242">
    <property type="entry name" value="Condensation_dom"/>
</dbReference>
<dbReference type="FunFam" id="1.10.1200.10:FF:000005">
    <property type="entry name" value="Nonribosomal peptide synthetase 1"/>
    <property type="match status" value="2"/>
</dbReference>
<dbReference type="Pfam" id="PF00668">
    <property type="entry name" value="Condensation"/>
    <property type="match status" value="7"/>
</dbReference>
<dbReference type="SUPFAM" id="SSF56801">
    <property type="entry name" value="Acetyl-CoA synthetase-like"/>
    <property type="match status" value="4"/>
</dbReference>
<organism evidence="6 7">
    <name type="scientific">Entomomonas moraniae</name>
    <dbReference type="NCBI Taxonomy" id="2213226"/>
    <lineage>
        <taxon>Bacteria</taxon>
        <taxon>Pseudomonadati</taxon>
        <taxon>Pseudomonadota</taxon>
        <taxon>Gammaproteobacteria</taxon>
        <taxon>Pseudomonadales</taxon>
        <taxon>Pseudomonadaceae</taxon>
        <taxon>Entomomonas</taxon>
    </lineage>
</organism>
<dbReference type="Proteomes" id="UP000273143">
    <property type="component" value="Chromosome"/>
</dbReference>
<keyword evidence="3" id="KW-0596">Phosphopantetheine</keyword>
<dbReference type="FunFam" id="3.40.50.980:FF:000002">
    <property type="entry name" value="Enterobactin synthetase component F"/>
    <property type="match status" value="1"/>
</dbReference>
<dbReference type="Gene3D" id="3.30.300.30">
    <property type="match status" value="4"/>
</dbReference>
<dbReference type="FunFam" id="2.30.38.10:FF:000001">
    <property type="entry name" value="Non-ribosomal peptide synthetase PvdI"/>
    <property type="match status" value="1"/>
</dbReference>
<dbReference type="InterPro" id="IPR036736">
    <property type="entry name" value="ACP-like_sf"/>
</dbReference>
<dbReference type="InterPro" id="IPR020806">
    <property type="entry name" value="PKS_PP-bd"/>
</dbReference>
<feature type="domain" description="Carrier" evidence="5">
    <location>
        <begin position="2506"/>
        <end position="2583"/>
    </location>
</feature>
<dbReference type="KEGG" id="emo:DM558_14425"/>
<dbReference type="FunFam" id="3.30.300.30:FF:000010">
    <property type="entry name" value="Enterobactin synthetase component F"/>
    <property type="match status" value="1"/>
</dbReference>
<dbReference type="InterPro" id="IPR042099">
    <property type="entry name" value="ANL_N_sf"/>
</dbReference>
<dbReference type="Pfam" id="PF13193">
    <property type="entry name" value="AMP-binding_C"/>
    <property type="match status" value="2"/>
</dbReference>
<dbReference type="GO" id="GO:0003824">
    <property type="term" value="F:catalytic activity"/>
    <property type="evidence" value="ECO:0007669"/>
    <property type="project" value="InterPro"/>
</dbReference>
<dbReference type="PANTHER" id="PTHR45527">
    <property type="entry name" value="NONRIBOSOMAL PEPTIDE SYNTHETASE"/>
    <property type="match status" value="1"/>
</dbReference>
<dbReference type="Gene3D" id="3.30.559.10">
    <property type="entry name" value="Chloramphenicol acetyltransferase-like domain"/>
    <property type="match status" value="7"/>
</dbReference>
<dbReference type="Pfam" id="PF00550">
    <property type="entry name" value="PP-binding"/>
    <property type="match status" value="4"/>
</dbReference>
<dbReference type="GO" id="GO:0043041">
    <property type="term" value="P:amino acid activation for nonribosomal peptide biosynthetic process"/>
    <property type="evidence" value="ECO:0007669"/>
    <property type="project" value="TreeGrafter"/>
</dbReference>
<dbReference type="GO" id="GO:0031177">
    <property type="term" value="F:phosphopantetheine binding"/>
    <property type="evidence" value="ECO:0007669"/>
    <property type="project" value="InterPro"/>
</dbReference>
<keyword evidence="7" id="KW-1185">Reference proteome</keyword>
<evidence type="ECO:0000256" key="4">
    <source>
        <dbReference type="ARBA" id="ARBA00022553"/>
    </source>
</evidence>
<dbReference type="CDD" id="cd17643">
    <property type="entry name" value="A_NRPS_Cytc1-like"/>
    <property type="match status" value="1"/>
</dbReference>
<dbReference type="Pfam" id="PF00501">
    <property type="entry name" value="AMP-binding"/>
    <property type="match status" value="4"/>
</dbReference>
<comment type="cofactor">
    <cofactor evidence="1">
        <name>pantetheine 4'-phosphate</name>
        <dbReference type="ChEBI" id="CHEBI:47942"/>
    </cofactor>
</comment>
<dbReference type="SMART" id="SM01294">
    <property type="entry name" value="PKS_PP_betabranch"/>
    <property type="match status" value="1"/>
</dbReference>
<dbReference type="FunFam" id="3.40.50.12780:FF:000012">
    <property type="entry name" value="Non-ribosomal peptide synthetase"/>
    <property type="match status" value="1"/>
</dbReference>
<dbReference type="SUPFAM" id="SSF47336">
    <property type="entry name" value="ACP-like"/>
    <property type="match status" value="4"/>
</dbReference>
<keyword evidence="4" id="KW-0597">Phosphoprotein</keyword>
<dbReference type="SMART" id="SM00823">
    <property type="entry name" value="PKS_PP"/>
    <property type="match status" value="4"/>
</dbReference>
<dbReference type="InterPro" id="IPR020845">
    <property type="entry name" value="AMP-binding_CS"/>
</dbReference>
<dbReference type="PROSITE" id="PS50075">
    <property type="entry name" value="CARRIER"/>
    <property type="match status" value="4"/>
</dbReference>
<dbReference type="InterPro" id="IPR023213">
    <property type="entry name" value="CAT-like_dom_sf"/>
</dbReference>
<dbReference type="Gene3D" id="3.30.559.30">
    <property type="entry name" value="Nonribosomal peptide synthetase, condensation domain"/>
    <property type="match status" value="7"/>
</dbReference>
<dbReference type="FunFam" id="3.40.50.980:FF:000001">
    <property type="entry name" value="Non-ribosomal peptide synthetase"/>
    <property type="match status" value="4"/>
</dbReference>
<dbReference type="InterPro" id="IPR009081">
    <property type="entry name" value="PP-bd_ACP"/>
</dbReference>
<evidence type="ECO:0000256" key="2">
    <source>
        <dbReference type="ARBA" id="ARBA00006432"/>
    </source>
</evidence>
<reference evidence="7" key="1">
    <citation type="submission" date="2018-06" db="EMBL/GenBank/DDBJ databases">
        <title>Complete genome of Pseudomonas insecticola strain QZS01.</title>
        <authorList>
            <person name="Wang J."/>
            <person name="Su Q."/>
        </authorList>
    </citation>
    <scope>NUCLEOTIDE SEQUENCE [LARGE SCALE GENOMIC DNA]</scope>
    <source>
        <strain evidence="7">QZS01</strain>
    </source>
</reference>
<gene>
    <name evidence="6" type="ORF">DM558_14425</name>
</gene>
<sequence length="5650" mass="642178">MSTETEVVIQDKAKVKLTPYQLIFYYEWLQNPLRSDYSIVIDNNVEGEIDFNKVNQSFLAVANEHFILSHSICDQDDEIYWKPRKPAKSIAIYHPTPLSDQEIYNIISAPFDLENDLYMRVHLIRLSDKKYRMIFILHHIVVDGVSTAEIWDKFRKNYNGITYDNFSMNQQRALHEEVNQYFKGLLVEHKETIVDFWKKHLQGIEGIDLGFLKKKDTTPSTLRRVVDEYMFSFDEETYNQVKKLRYQYKITPYILGQMVLAIVFHKLTNKNELALAYPIAFTEAKELMYGSHINTMLIDYRFDQETTLKSLMDYTTSYFKEQKQTKAKYLPIKEIVQYADAANVLDVAFAQTFFRDHQSGLNGVIDGEVNHDFHIDLVSTLLFEQQEHNSKINYRIRFDRDVLDAKAIEQLVSIYQYLFRQIVALLSSNQADTAIKDLSLLDEQTRDLLVYQYNTTYSTDFLNDTIIEHFESLVEKIPDQTAVVYKDQRLSYQELNKRANLLAAYLKDKLSLEANDIVALCLDRSELMLISMLAVLKAGAAYVPISPSAPDERIAFIVTDANAKGIVTNEVYQERFTQLLSETPAVILEQHTPESLAENYSTHNLLVNVFPKHLAYVIYTSGTTGTPKGVMIEHKGLMNLSVMQGKSFGLVEKGLGQHCLWYSDYVFDAHVSEIYTAIVNGHTLFILEEEKRLDFQALQQYIATNRIAIATIPPVLLDKDSLLALQTLVVAGDVTHPSIMDSYRKQGTCVINAYGPSEGSVCSSLHYYEIGDGYTNIGRPLGNVTCYILNQYLEPVPAGVTGMLYIGGIGIARGYLNNITLTDQTFMANPFQREEEKISHYNDRLYKTGDLARYTKDGSIEYMGRNDFQVKIRGFRIELEEIESRLLTFPEVDKVTVLVKENPTTKAKYLAAYYVAKQALNNNELIAHLAQTLPDYMVPNVFVFMDAFPVLLSGKIDRKALPEPQLSTNTHYVAPTNEMEHKLCALFAQVLGLELSQVGIEDDFFRLGGDSIKGIQLVSRIRQQLGVNIGVNDIFSCRTIKSLCHHFYLNQGTIFKSIETEQGILEGLVPLLPIQAWFFNKWKRGTFKNVNHWNQCFVLQIPSLCKATLQEAVAKLINYHDAFRLSYTIKTEGYQAEQFYNKSLENVPIEFVNESSLTPSLLDEKLAILNTDFDISQPPLLRVLGITDQNNRCVKLYFIVHHLIIDAVSWRIIKSDLQKIYDGLIEDKTANVEQLLGDKTSSYRQWSNAIKNYQADNLEGMVFEKNHWTDVAQRAGVINKAIESIALEETTEQKIVFDKAFTKQLTQTIPEVFNTQINDLLLCALALSIHQLTGQVGLAVTVEGHGRQADIETLDITNTVGWFTCIYPVVLSVVADDPLLTLVNTKDYLRRIPNSGIGYGALKGYSESSLPSISFNYLGQFDSTDDEQSWCFINDQHAGLNSSPENKDDSLLALNGGIIDEALQFLVAARLSAEQLQRFTSAFEQQLKNIVNSLAQKKRNYLTLSDIDYRISASLLNTLQASREVESIYLANSLQQGFIYHAISQGDEDEAYRSQLLWDYHVAIDVDKLKQAWQLTQQKYPSLRLRFSWDETLIQIVDKKGEVDWRFIDVTNTTEAEKQHTFERVLAQDTKEPYDLTAGNLFRVYVIKYSDNFYRCIFNNHHAILDGWSNPILLSFVHNSYLALLDNQKVTINEDTCYLKAQAHVQQHKQTQQKYWQEYLQVAQDKEQENLSALFKVEHKQVLLSEHKEVKEPQSTTVIIESDRYVAMKDFCMAHGVTVNALLQYLWHKLLSLYSRSDITVVGMTVAGRSLPLAGIEESVGLYINTLPIVLSHTDVEVITLIKQLQEAINEGNHRSNIDLVTLQKAGERLFNTLFVYENYPMPEDIKKGDQLAIKFNKAIEKQDYPLVVTVHELYQQVSIKIQYAGELFESKAIELLMARFPLLLSQLLACPDIKANAFSYLQPNEYQQFVERNTYPQSSTPAQTINTVFAKQVAEHVDCVAVKSQNQQLTYRELEDKSNRLAAYLQTQYALKPNDFVALCLERSTYQLVAILAVLKAGAAYVPMDPKAATERLSFMVEDTQSKVVLVDRVNQVHLQQILPAHVDVKAIDELTFEQMLADSFAEQKPIDNVTPSDLAYIIYTSGTTGQPKGVMVEHRNVINLFTCTDELYHFNHQDVWTLFHSYTFDFSVWEIWGALLFGGKLLVPDADTVKDTDVFYDLCIKESVTVLNQTPSAFYQFIEVAKDKASRLNALRYVIFGGEALNFTQLKPWYQLYKDDQPCLINMYGITETTVHVTYKKLVADDLGAASLIGSALPSYTSYLLDPALRHVPAGVVGELYIGGYGVTRGYLNNTALTEQRFINNPFQTAEQKQQHYNDRLYKTGDLARLMADGTLEYIGRADFQVKIRGFRIELGEIEAKLSSFDGIKKSAVLVLDQGANKLLVAYYVADKVISEEAIVAYLKQYLPDYMIPMAFIAMDSFPLTVNGKLDRHKMPNPVMTQSTQYVAATNELELKLCQLFADVLGIDSDSVGIEDDFFRLGGDSISCIQLISRIRQQLNAKVSVKEVFASRTVKALAQKVSSQGHVNIITEQGALSGNITLLPIQEWFFDQTKKGLYNAPNHWNQSVVVNVPTLNSELLKLTVAKLVSYHDALRMVFTANQRAEFGYEQSYQENIAAIGFTAVSVKDYASSEQQAKLFTQWQAHFNIEKGQLYHIGYLADYEDGRARLHITLHHLIVDAVSLRIIKDHLQLIYQYLVEHPEEAETVTAEHILGAKGTSYRQWSDALARYAQAQQSQVDYWQNIMAEGEAVNRYLIEKATASTSLVQLRLTEQQTRHIMRDVHDVYQTQINDLLLTALTLSLESCFHLGKYAVLLEGHGREEIDEQVDINRTVGWFTSFYPVLLSADITDVKQLLVSVKDQLRTIPDHGVGYGAIEGYCHRTLPKIAFNYLGNFTTEAQEQSWYFTREDAGVSVSTQNTDDLVLNINGLVIDNTLSFSIAGKLSVDQLDLLAESYKEHLQQLINALLAEKHHYLTLSDIDSIISKSLLDKLQENQELEAVYKANSLQQGFVYHALSQGDKDEAYRTQMVWEYHRELNTPLLQKAWLLAQQHYPVLRLRFSWDEEIVQVIDKQSQLSWRFIDLTDQTVAAQQNEVNEILLADRAQGYDLGVSGLFRITLIKQKANHFVCVFNNHHAILDGWSNPLLITFVHDLYLQLLNGHTPELSVDKSYLKAQAYLQEHDQQDKQFWDDYLGQLEEAEDLSALLKPVLKSIKLSDYKHIKEPKEQELAIKNLDYQALKQLCHSHGITLNAVMQYCWHKLLSIYGNTQTSVLGMTVSGRNIPVDDIEQSVGLFINTLPVVLTHSEKMVTDKLVELQNSINEVNNRSHVELVKLQKNGQRLFNSLFIFENYPAPDEGQDNPLGLYFNAIQEKMDYPLAITAYEADASLIMKLRYAGELFSESTIAKLLTGINGLLKQLLANPFITENNFQYLTNADYNKVIVDWNKTQKDYPKDKTMSSLFVDQAAITPDAIAIKHKDTTLSYRQLDEQTNLLANHLKTKYQIKPDDIVAICLDRSPFMLISILAILKAGGAYVPIDVHAPDDRFAYILEQTNAKAVITDHANQHRFDSLLSSALQLELIDDESYWQWLAKNYTNTKPSTETKSNNLAYVLFTSGTTGNPKGVMIEQRAYINLVYHYKNTYFNELPKVDTFSITNYVFDIWGLEYGLPLFSGGFIELATSDFEKINTADYSFIQMTPSVWSACLDKITFNNPQLYVLAGGEPVTHQLLDKFFTGHELAGVLNVYGPTETTIWSTTELNTATHYSNSIGRPISNTSIYVLNTSLQPVPVGVLGELYIGGDGVARGYLNNPDLTHKSFINNPYQTQQEKDSGYNDRLYKTGDLVRYLEDGCLDFVGRNDFQVKIRGFRIELGEIESRISAYPTIKQAIVVAKEHSSGNKYLVAYYLANEPIVEEELKAHLSQYLTDYMIPSVFIGLTEFPLTPSGKVNRKALPDAAFGGDEARYVAPETSLEVSLCGLFAKVLAQPVSTIGIEDNFFELGGDSILVIKLVNLINKSALGSLQLVDVFNCPTVKMLAQKLQSDESVEKGITIDQSINEQEKILSFAQERLWFIEKYEKGSNAYNIPMVFKLKDQVNISRLQLALQTVMNRHEVLRSLIKENDLGEGYQEVLDYPLVIDSVTLESRKELDNALESAINHIFNLAVEYPIKATVYRLQNSHYMTVVVHHIAFDGWSTDIFINEVINHYYYFESAAVGAYETAQKYIMPALNLQYKDYARWQKNHLSGDFLNQQKAYWVNKLTDFETLNLPTDNVRPPKVNYQGEDFVFELDAELSEALHKIAKKLGVTLYSVLLSAYYLMLGVFSNQKDIVVGAPIANRNYSDIANLIGFFVNTLALRQQIDKTQTLQQFIKQVGTAIAEAQAYQELPFERLVEELKLDKDPSRHPIFQVTFGMESFGKDQMEEVSRLFEPYHEIMPKVAKFDLSLVLKDIDGQLSGTFNYATALFNKPTIDSFAQTYKVLLSQFADSVFLEAPIKELNYVTEAQFNQIIHQWNKTDYPYPANQTLHSLFEEHAAAIPECIALVCNGRSLSYHELNTRANQLAHYLKEQCQLDPEAMIGLYLDRSELMIIAMLAVMKAGAAYVPIAPDAPTERVSHIINDTQMTVILTNQAYINTLSQLVDTDSVVLLGIDCEEVIKALGSMTDKNLPAVGVHQLAYVIYTSGTTGLPKGVMIEHTTVLNFIWSVSCRMGLLFDKGNQKNILWISNYVFDAHVFDIYSTLLQGHCLYILTGEERTDLLKIKQAVKDNNIDMGYIPPVLLDKENIIPLKTLIVAGEVANAEVVESYLQKGITVFNMYGPTEISVGSNTHCFKLGDKNTNIGKAVANDRLYLADEYMKLLPIGALGELYIGGVGVGRGYLNNPELTKERFLSNPFRTEEDKQKDINHRVYKSGDVVKYLANGDIEYIGRNDFQVKIRGLRIELAEIENKLSGYDIIQKVAVLTRKYPSGEAYIAAYYVADHEIDKDHLNEYLAQYLPDYMLPSSYVYMDDFPYTLNGKLDQRKLPDPMLNYQKNLVEPINDTEVQLRGLFAEVLKLEAYNVSVEDSFFELGGNSILVIKLANLVKKTFGSELPIAVIFTHKTIRKLAHYLLTTGVSESITINPVVVERPEQELLSFAQQRLWFIESFQGGSSAYNIPILLALELSTDKAIFIQALRAIIHRHQVLRTVIKKNDEANAYQQIIDDEVSPLEINSVNVASEDELKQRLLADINYLFKLDREYPIKVTLYQVADKYYMSIVVHHIAFDGWSADILIREMDQFYHYYLLLQQGKTEEALSYLPQELPIQYKDYALWQRAYLASEKARDQLDFWKNKLVDYRMLALPLDKPRPARADFSGDNVSFSLSIDVSRDLRTVAKNLDISLNSLLLSGYYLLLMAYSNQDDIVLGIPVANRNIHEVESLIGFFVNSLALRQQVDREVSLVDFIHNVAESITQAQLNQDLPFDLLVSELKIEQDLSRNPIFQVMFSLQSFGEMKESGVNDLVTLYNIEDYLKQTVAKFDLTTMIDDSAESITGIFNFATSLFERQTIVSYVDTYVLILEQLTCLCHKDSHDLTIGDLTYVSNHSVSDDVEAIDDDWSQYEV</sequence>
<dbReference type="Gene3D" id="3.40.50.12780">
    <property type="entry name" value="N-terminal domain of ligase-like"/>
    <property type="match status" value="1"/>
</dbReference>
<dbReference type="Gene3D" id="2.30.38.10">
    <property type="entry name" value="Luciferase, Domain 3"/>
    <property type="match status" value="3"/>
</dbReference>
<dbReference type="CDD" id="cd19531">
    <property type="entry name" value="LCL_NRPS-like"/>
    <property type="match status" value="2"/>
</dbReference>
<name>A0A3Q9JP38_9GAMM</name>
<evidence type="ECO:0000313" key="6">
    <source>
        <dbReference type="EMBL" id="AZS51887.1"/>
    </source>
</evidence>
<evidence type="ECO:0000256" key="3">
    <source>
        <dbReference type="ARBA" id="ARBA00022450"/>
    </source>
</evidence>
<dbReference type="GO" id="GO:0044550">
    <property type="term" value="P:secondary metabolite biosynthetic process"/>
    <property type="evidence" value="ECO:0007669"/>
    <property type="project" value="UniProtKB-ARBA"/>
</dbReference>
<dbReference type="InterPro" id="IPR025110">
    <property type="entry name" value="AMP-bd_C"/>
</dbReference>
<dbReference type="SUPFAM" id="SSF52777">
    <property type="entry name" value="CoA-dependent acyltransferases"/>
    <property type="match status" value="14"/>
</dbReference>
<dbReference type="NCBIfam" id="TIGR01733">
    <property type="entry name" value="AA-adenyl-dom"/>
    <property type="match status" value="4"/>
</dbReference>
<dbReference type="GO" id="GO:0005829">
    <property type="term" value="C:cytosol"/>
    <property type="evidence" value="ECO:0007669"/>
    <property type="project" value="TreeGrafter"/>
</dbReference>
<dbReference type="PROSITE" id="PS00455">
    <property type="entry name" value="AMP_BINDING"/>
    <property type="match status" value="4"/>
</dbReference>
<dbReference type="Gene3D" id="3.40.50.980">
    <property type="match status" value="6"/>
</dbReference>
<dbReference type="PROSITE" id="PS00012">
    <property type="entry name" value="PHOSPHOPANTETHEINE"/>
    <property type="match status" value="4"/>
</dbReference>
<dbReference type="CDD" id="cd05930">
    <property type="entry name" value="A_NRPS"/>
    <property type="match status" value="3"/>
</dbReference>
<dbReference type="Gene3D" id="1.10.1200.10">
    <property type="entry name" value="ACP-like"/>
    <property type="match status" value="4"/>
</dbReference>
<dbReference type="RefSeq" id="WP_127164565.1">
    <property type="nucleotide sequence ID" value="NZ_CP029822.1"/>
</dbReference>
<dbReference type="InterPro" id="IPR010071">
    <property type="entry name" value="AA_adenyl_dom"/>
</dbReference>
<feature type="domain" description="Carrier" evidence="5">
    <location>
        <begin position="4021"/>
        <end position="4098"/>
    </location>
</feature>
<feature type="domain" description="Carrier" evidence="5">
    <location>
        <begin position="5087"/>
        <end position="5164"/>
    </location>
</feature>
<proteinExistence type="inferred from homology"/>
<dbReference type="NCBIfam" id="NF003417">
    <property type="entry name" value="PRK04813.1"/>
    <property type="match status" value="4"/>
</dbReference>
<evidence type="ECO:0000259" key="5">
    <source>
        <dbReference type="PROSITE" id="PS50075"/>
    </source>
</evidence>
<evidence type="ECO:0000256" key="1">
    <source>
        <dbReference type="ARBA" id="ARBA00001957"/>
    </source>
</evidence>
<protein>
    <submittedName>
        <fullName evidence="6">Amino acid adenylation domain-containing protein</fullName>
    </submittedName>
</protein>
<accession>A0A3Q9JP38</accession>